<reference evidence="2 3" key="1">
    <citation type="submission" date="2023-07" db="EMBL/GenBank/DDBJ databases">
        <title>Genomic Encyclopedia of Type Strains, Phase IV (KMG-IV): sequencing the most valuable type-strain genomes for metagenomic binning, comparative biology and taxonomic classification.</title>
        <authorList>
            <person name="Goeker M."/>
        </authorList>
    </citation>
    <scope>NUCLEOTIDE SEQUENCE [LARGE SCALE GENOMIC DNA]</scope>
    <source>
        <strain evidence="2 3">DSM 18695</strain>
    </source>
</reference>
<protein>
    <recommendedName>
        <fullName evidence="4">Tail assembly chaperone</fullName>
    </recommendedName>
</protein>
<evidence type="ECO:0008006" key="4">
    <source>
        <dbReference type="Google" id="ProtNLM"/>
    </source>
</evidence>
<organism evidence="2 3">
    <name type="scientific">Caulobacter ginsengisoli</name>
    <dbReference type="NCBI Taxonomy" id="400775"/>
    <lineage>
        <taxon>Bacteria</taxon>
        <taxon>Pseudomonadati</taxon>
        <taxon>Pseudomonadota</taxon>
        <taxon>Alphaproteobacteria</taxon>
        <taxon>Caulobacterales</taxon>
        <taxon>Caulobacteraceae</taxon>
        <taxon>Caulobacter</taxon>
    </lineage>
</organism>
<dbReference type="EMBL" id="JAUSVS010000009">
    <property type="protein sequence ID" value="MDQ0465945.1"/>
    <property type="molecule type" value="Genomic_DNA"/>
</dbReference>
<dbReference type="Proteomes" id="UP001228905">
    <property type="component" value="Unassembled WGS sequence"/>
</dbReference>
<keyword evidence="3" id="KW-1185">Reference proteome</keyword>
<proteinExistence type="predicted"/>
<evidence type="ECO:0000313" key="2">
    <source>
        <dbReference type="EMBL" id="MDQ0465945.1"/>
    </source>
</evidence>
<accession>A0ABU0IX43</accession>
<evidence type="ECO:0000313" key="3">
    <source>
        <dbReference type="Proteomes" id="UP001228905"/>
    </source>
</evidence>
<gene>
    <name evidence="2" type="ORF">QO010_003738</name>
</gene>
<dbReference type="RefSeq" id="WP_307351682.1">
    <property type="nucleotide sequence ID" value="NZ_JAUSVS010000009.1"/>
</dbReference>
<feature type="region of interest" description="Disordered" evidence="1">
    <location>
        <begin position="117"/>
        <end position="139"/>
    </location>
</feature>
<sequence>MTSLRRLIDLPGVDALEYKALMKPAYAAPEGRYEFPEIDECSLAIFGITAEQAEETPRPADWDGIDQKPVALQVMAFEDAGWDVTDNKRRPLRMFGQFNQQLWLALRGVAGHLPFQAEDDEPDPWGAGMAAEAKKFRKR</sequence>
<name>A0ABU0IX43_9CAUL</name>
<evidence type="ECO:0000256" key="1">
    <source>
        <dbReference type="SAM" id="MobiDB-lite"/>
    </source>
</evidence>
<comment type="caution">
    <text evidence="2">The sequence shown here is derived from an EMBL/GenBank/DDBJ whole genome shotgun (WGS) entry which is preliminary data.</text>
</comment>